<dbReference type="Gene3D" id="1.20.1250.20">
    <property type="entry name" value="MFS general substrate transporter like domains"/>
    <property type="match status" value="1"/>
</dbReference>
<dbReference type="RefSeq" id="WP_265546193.1">
    <property type="nucleotide sequence ID" value="NZ_CP098740.1"/>
</dbReference>
<evidence type="ECO:0000256" key="4">
    <source>
        <dbReference type="ARBA" id="ARBA00022989"/>
    </source>
</evidence>
<feature type="transmembrane region" description="Helical" evidence="7">
    <location>
        <begin position="218"/>
        <end position="241"/>
    </location>
</feature>
<dbReference type="Proteomes" id="UP001164963">
    <property type="component" value="Chromosome"/>
</dbReference>
<evidence type="ECO:0000313" key="10">
    <source>
        <dbReference type="Proteomes" id="UP001164963"/>
    </source>
</evidence>
<evidence type="ECO:0000256" key="5">
    <source>
        <dbReference type="ARBA" id="ARBA00023136"/>
    </source>
</evidence>
<reference evidence="9" key="1">
    <citation type="journal article" date="2022" name="Front. Microbiol.">
        <title>Mirubactin C rescues the lethal effect of cell wall biosynthesis mutations in Bacillus subtilis.</title>
        <authorList>
            <person name="Kepplinger B."/>
            <person name="Wen X."/>
            <person name="Tyler A.R."/>
            <person name="Kim B.Y."/>
            <person name="Brown J."/>
            <person name="Banks P."/>
            <person name="Dashti Y."/>
            <person name="Mackenzie E.S."/>
            <person name="Wills C."/>
            <person name="Kawai Y."/>
            <person name="Waldron K.J."/>
            <person name="Allenby N.E.E."/>
            <person name="Wu L.J."/>
            <person name="Hall M.J."/>
            <person name="Errington J."/>
        </authorList>
    </citation>
    <scope>NUCLEOTIDE SEQUENCE</scope>
    <source>
        <strain evidence="9">MDA8-470</strain>
    </source>
</reference>
<evidence type="ECO:0000259" key="8">
    <source>
        <dbReference type="PROSITE" id="PS50850"/>
    </source>
</evidence>
<evidence type="ECO:0000256" key="1">
    <source>
        <dbReference type="ARBA" id="ARBA00004651"/>
    </source>
</evidence>
<dbReference type="Pfam" id="PF07690">
    <property type="entry name" value="MFS_1"/>
    <property type="match status" value="1"/>
</dbReference>
<evidence type="ECO:0000256" key="7">
    <source>
        <dbReference type="SAM" id="Phobius"/>
    </source>
</evidence>
<dbReference type="CDD" id="cd17321">
    <property type="entry name" value="MFS_MMR_MDR_like"/>
    <property type="match status" value="1"/>
</dbReference>
<evidence type="ECO:0000256" key="2">
    <source>
        <dbReference type="ARBA" id="ARBA00022448"/>
    </source>
</evidence>
<dbReference type="PANTHER" id="PTHR42718">
    <property type="entry name" value="MAJOR FACILITATOR SUPERFAMILY MULTIDRUG TRANSPORTER MFSC"/>
    <property type="match status" value="1"/>
</dbReference>
<accession>A0ABY6Q027</accession>
<gene>
    <name evidence="9" type="ORF">NEH16_30095</name>
</gene>
<feature type="transmembrane region" description="Helical" evidence="7">
    <location>
        <begin position="12"/>
        <end position="37"/>
    </location>
</feature>
<dbReference type="InterPro" id="IPR020846">
    <property type="entry name" value="MFS_dom"/>
</dbReference>
<evidence type="ECO:0000256" key="3">
    <source>
        <dbReference type="ARBA" id="ARBA00022692"/>
    </source>
</evidence>
<name>A0ABY6Q027_9ACTN</name>
<feature type="transmembrane region" description="Helical" evidence="7">
    <location>
        <begin position="111"/>
        <end position="131"/>
    </location>
</feature>
<feature type="transmembrane region" description="Helical" evidence="7">
    <location>
        <begin position="285"/>
        <end position="302"/>
    </location>
</feature>
<dbReference type="InterPro" id="IPR011701">
    <property type="entry name" value="MFS"/>
</dbReference>
<feature type="transmembrane region" description="Helical" evidence="7">
    <location>
        <begin position="168"/>
        <end position="187"/>
    </location>
</feature>
<feature type="domain" description="Major facilitator superfamily (MFS) profile" evidence="8">
    <location>
        <begin position="15"/>
        <end position="402"/>
    </location>
</feature>
<keyword evidence="3 7" id="KW-0812">Transmembrane</keyword>
<feature type="transmembrane region" description="Helical" evidence="7">
    <location>
        <begin position="314"/>
        <end position="333"/>
    </location>
</feature>
<feature type="transmembrane region" description="Helical" evidence="7">
    <location>
        <begin position="49"/>
        <end position="69"/>
    </location>
</feature>
<feature type="transmembrane region" description="Helical" evidence="7">
    <location>
        <begin position="81"/>
        <end position="99"/>
    </location>
</feature>
<dbReference type="SUPFAM" id="SSF103473">
    <property type="entry name" value="MFS general substrate transporter"/>
    <property type="match status" value="1"/>
</dbReference>
<proteinExistence type="predicted"/>
<dbReference type="PANTHER" id="PTHR42718:SF9">
    <property type="entry name" value="MAJOR FACILITATOR SUPERFAMILY MULTIDRUG TRANSPORTER MFSC"/>
    <property type="match status" value="1"/>
</dbReference>
<feature type="transmembrane region" description="Helical" evidence="7">
    <location>
        <begin position="253"/>
        <end position="273"/>
    </location>
</feature>
<sequence>MTTTERASAGHAWPLLLVLSGNMVLDATEVSLVLVALPVIGNDLGLSPLTVQWLMSGFALGFAALLTSGPRLAARFGRRRVYLAAMLGFALASVAGGLADGPALLIATRVVKGACAALTAPMGLAIIGTAYPEGPERRRAVSVYSAFGAAGFTAGLLVSGALLEAAGWRWVFLLPAPVALVLLLWGLRLVPHEVTARPPSAAGRAGLPAPEPPGRDRVLLRTGLGAATLNGTYHGLLFLLTFQMQGQLGLSPWTGALALLPACVPLAVSVPFAGSLVRRHGTGRLIALGAAAPLLGYLLAVWRPPSDAYLTRTLPVLLLVGAGFVLSFAALNMRAAGSVPPSRRATAIPLYQMAVQLGAVLLLPLTAWLLTAFDDPRPALAVLAVVAAAGLAAALPGLRDGRPGPPARKEPA</sequence>
<comment type="subcellular location">
    <subcellularLocation>
        <location evidence="1">Cell membrane</location>
        <topology evidence="1">Multi-pass membrane protein</topology>
    </subcellularLocation>
</comment>
<evidence type="ECO:0000256" key="6">
    <source>
        <dbReference type="ARBA" id="ARBA00023251"/>
    </source>
</evidence>
<keyword evidence="6" id="KW-0046">Antibiotic resistance</keyword>
<keyword evidence="5 7" id="KW-0472">Membrane</keyword>
<keyword evidence="10" id="KW-1185">Reference proteome</keyword>
<keyword evidence="4 7" id="KW-1133">Transmembrane helix</keyword>
<keyword evidence="2" id="KW-0813">Transport</keyword>
<feature type="transmembrane region" description="Helical" evidence="7">
    <location>
        <begin position="354"/>
        <end position="373"/>
    </location>
</feature>
<evidence type="ECO:0000313" key="9">
    <source>
        <dbReference type="EMBL" id="UZK57783.1"/>
    </source>
</evidence>
<feature type="transmembrane region" description="Helical" evidence="7">
    <location>
        <begin position="143"/>
        <end position="162"/>
    </location>
</feature>
<dbReference type="InterPro" id="IPR036259">
    <property type="entry name" value="MFS_trans_sf"/>
</dbReference>
<protein>
    <submittedName>
        <fullName evidence="9">MFS transporter</fullName>
    </submittedName>
</protein>
<dbReference type="PROSITE" id="PS50850">
    <property type="entry name" value="MFS"/>
    <property type="match status" value="1"/>
</dbReference>
<dbReference type="EMBL" id="CP098740">
    <property type="protein sequence ID" value="UZK57783.1"/>
    <property type="molecule type" value="Genomic_DNA"/>
</dbReference>
<feature type="transmembrane region" description="Helical" evidence="7">
    <location>
        <begin position="379"/>
        <end position="398"/>
    </location>
</feature>
<organism evidence="9 10">
    <name type="scientific">Streptomyces drozdowiczii</name>
    <dbReference type="NCBI Taxonomy" id="202862"/>
    <lineage>
        <taxon>Bacteria</taxon>
        <taxon>Bacillati</taxon>
        <taxon>Actinomycetota</taxon>
        <taxon>Actinomycetes</taxon>
        <taxon>Kitasatosporales</taxon>
        <taxon>Streptomycetaceae</taxon>
        <taxon>Streptomyces</taxon>
    </lineage>
</organism>